<dbReference type="EMBL" id="BMTP01000021">
    <property type="protein sequence ID" value="GGU63132.1"/>
    <property type="molecule type" value="Genomic_DNA"/>
</dbReference>
<feature type="chain" id="PRO_5037801615" description="Secreted protein" evidence="1">
    <location>
        <begin position="23"/>
        <end position="74"/>
    </location>
</feature>
<evidence type="ECO:0000313" key="3">
    <source>
        <dbReference type="Proteomes" id="UP000636661"/>
    </source>
</evidence>
<gene>
    <name evidence="2" type="ORF">GCM10010274_59800</name>
</gene>
<dbReference type="AlphaFoldDB" id="A0A918M7R1"/>
<sequence>MPAAAAGAAGGAAMAACGAATAATEATAVTVTSPRVTALRTRAEFGLLFFIRVSVPLLGPARGSRRVPVVGAQS</sequence>
<accession>A0A918M7R1</accession>
<proteinExistence type="predicted"/>
<comment type="caution">
    <text evidence="2">The sequence shown here is derived from an EMBL/GenBank/DDBJ whole genome shotgun (WGS) entry which is preliminary data.</text>
</comment>
<name>A0A918M7R1_9ACTN</name>
<protein>
    <recommendedName>
        <fullName evidence="4">Secreted protein</fullName>
    </recommendedName>
</protein>
<dbReference type="Proteomes" id="UP000636661">
    <property type="component" value="Unassembled WGS sequence"/>
</dbReference>
<organism evidence="2 3">
    <name type="scientific">Streptomyces lavendofoliae</name>
    <dbReference type="NCBI Taxonomy" id="67314"/>
    <lineage>
        <taxon>Bacteria</taxon>
        <taxon>Bacillati</taxon>
        <taxon>Actinomycetota</taxon>
        <taxon>Actinomycetes</taxon>
        <taxon>Kitasatosporales</taxon>
        <taxon>Streptomycetaceae</taxon>
        <taxon>Streptomyces</taxon>
    </lineage>
</organism>
<evidence type="ECO:0000313" key="2">
    <source>
        <dbReference type="EMBL" id="GGU63132.1"/>
    </source>
</evidence>
<evidence type="ECO:0008006" key="4">
    <source>
        <dbReference type="Google" id="ProtNLM"/>
    </source>
</evidence>
<reference evidence="2" key="1">
    <citation type="journal article" date="2014" name="Int. J. Syst. Evol. Microbiol.">
        <title>Complete genome sequence of Corynebacterium casei LMG S-19264T (=DSM 44701T), isolated from a smear-ripened cheese.</title>
        <authorList>
            <consortium name="US DOE Joint Genome Institute (JGI-PGF)"/>
            <person name="Walter F."/>
            <person name="Albersmeier A."/>
            <person name="Kalinowski J."/>
            <person name="Ruckert C."/>
        </authorList>
    </citation>
    <scope>NUCLEOTIDE SEQUENCE</scope>
    <source>
        <strain evidence="2">JCM 4391</strain>
    </source>
</reference>
<reference evidence="2" key="2">
    <citation type="submission" date="2020-09" db="EMBL/GenBank/DDBJ databases">
        <authorList>
            <person name="Sun Q."/>
            <person name="Ohkuma M."/>
        </authorList>
    </citation>
    <scope>NUCLEOTIDE SEQUENCE</scope>
    <source>
        <strain evidence="2">JCM 4391</strain>
    </source>
</reference>
<feature type="signal peptide" evidence="1">
    <location>
        <begin position="1"/>
        <end position="22"/>
    </location>
</feature>
<evidence type="ECO:0000256" key="1">
    <source>
        <dbReference type="SAM" id="SignalP"/>
    </source>
</evidence>
<keyword evidence="3" id="KW-1185">Reference proteome</keyword>
<keyword evidence="1" id="KW-0732">Signal</keyword>